<sequence length="549" mass="61545">MLRFKKKAVASFVWKKFTWKYVFATYSIIIYCFSLVIRSKQKQQKIACTTYLVIHFQTANAFNVTYFGNNFDVFAGNFYSNVVNQSECDINYIDRDNSGKFGFGITLNCTLSSCCVTTLLNTFIYDKAFYLYVSQSVQEIGGKWNSFGVSSGGKPATKYAYAYSSNASSLLAPTHAPTASPTHPPTVHPFFNYTADCTWEANSSASAILCRFIPDVLFYRIYYSFFEVSSAICESLFKDDEETLLALGLGCGDTTYGCSLSTCEWQEVQPLIMSGDTLATHVNSLRIVLSENSHVVTDQKLVFTLPQCQRSDGCPDSYSQTSTHIRRDSVDDNFWDTRFQGVLPRLITESTLAVLLSYPVTFGNCMPVVVSGTILGGLGPTTTTSATTTLIHAFIHAQVPMGFFFNCTQLDYCMLQANATADGSKWLSIGWNVKNEWNQSANISELMSYDPSLLVTPSITGPLYLIRNQPTLLTMDVFLSRPRTTHCQCISQNSFTNSSRVWLQTLLSFQWNIEQTPVCVCVYIHNAYMDIQQYDNICTYINICCISEL</sequence>
<keyword evidence="3" id="KW-1185">Reference proteome</keyword>
<accession>X6MQW5</accession>
<keyword evidence="1" id="KW-1133">Transmembrane helix</keyword>
<organism evidence="2 3">
    <name type="scientific">Reticulomyxa filosa</name>
    <dbReference type="NCBI Taxonomy" id="46433"/>
    <lineage>
        <taxon>Eukaryota</taxon>
        <taxon>Sar</taxon>
        <taxon>Rhizaria</taxon>
        <taxon>Retaria</taxon>
        <taxon>Foraminifera</taxon>
        <taxon>Monothalamids</taxon>
        <taxon>Reticulomyxidae</taxon>
        <taxon>Reticulomyxa</taxon>
    </lineage>
</organism>
<keyword evidence="1" id="KW-0812">Transmembrane</keyword>
<name>X6MQW5_RETFI</name>
<dbReference type="Proteomes" id="UP000023152">
    <property type="component" value="Unassembled WGS sequence"/>
</dbReference>
<dbReference type="AlphaFoldDB" id="X6MQW5"/>
<proteinExistence type="predicted"/>
<gene>
    <name evidence="2" type="ORF">RFI_20987</name>
</gene>
<keyword evidence="1" id="KW-0472">Membrane</keyword>
<protein>
    <recommendedName>
        <fullName evidence="4">Tectonic domain-containing protein</fullName>
    </recommendedName>
</protein>
<evidence type="ECO:0000256" key="1">
    <source>
        <dbReference type="SAM" id="Phobius"/>
    </source>
</evidence>
<feature type="transmembrane region" description="Helical" evidence="1">
    <location>
        <begin position="21"/>
        <end position="37"/>
    </location>
</feature>
<evidence type="ECO:0008006" key="4">
    <source>
        <dbReference type="Google" id="ProtNLM"/>
    </source>
</evidence>
<comment type="caution">
    <text evidence="2">The sequence shown here is derived from an EMBL/GenBank/DDBJ whole genome shotgun (WGS) entry which is preliminary data.</text>
</comment>
<dbReference type="EMBL" id="ASPP01018329">
    <property type="protein sequence ID" value="ETO16363.1"/>
    <property type="molecule type" value="Genomic_DNA"/>
</dbReference>
<evidence type="ECO:0000313" key="2">
    <source>
        <dbReference type="EMBL" id="ETO16363.1"/>
    </source>
</evidence>
<evidence type="ECO:0000313" key="3">
    <source>
        <dbReference type="Proteomes" id="UP000023152"/>
    </source>
</evidence>
<reference evidence="2 3" key="1">
    <citation type="journal article" date="2013" name="Curr. Biol.">
        <title>The Genome of the Foraminiferan Reticulomyxa filosa.</title>
        <authorList>
            <person name="Glockner G."/>
            <person name="Hulsmann N."/>
            <person name="Schleicher M."/>
            <person name="Noegel A.A."/>
            <person name="Eichinger L."/>
            <person name="Gallinger C."/>
            <person name="Pawlowski J."/>
            <person name="Sierra R."/>
            <person name="Euteneuer U."/>
            <person name="Pillet L."/>
            <person name="Moustafa A."/>
            <person name="Platzer M."/>
            <person name="Groth M."/>
            <person name="Szafranski K."/>
            <person name="Schliwa M."/>
        </authorList>
    </citation>
    <scope>NUCLEOTIDE SEQUENCE [LARGE SCALE GENOMIC DNA]</scope>
</reference>